<dbReference type="SUPFAM" id="SSF49606">
    <property type="entry name" value="Neurophysin II"/>
    <property type="match status" value="1"/>
</dbReference>
<dbReference type="PANTHER" id="PTHR11681">
    <property type="entry name" value="NEUROPHYSIN"/>
    <property type="match status" value="1"/>
</dbReference>
<evidence type="ECO:0000256" key="1">
    <source>
        <dbReference type="ARBA" id="ARBA00007369"/>
    </source>
</evidence>
<proteinExistence type="evidence at transcript level"/>
<dbReference type="GO" id="GO:0030141">
    <property type="term" value="C:secretory granule"/>
    <property type="evidence" value="ECO:0007669"/>
    <property type="project" value="TreeGrafter"/>
</dbReference>
<organism evidence="4">
    <name type="scientific">Ophionotus victoriae</name>
    <dbReference type="NCBI Taxonomy" id="667017"/>
    <lineage>
        <taxon>Eukaryota</taxon>
        <taxon>Metazoa</taxon>
        <taxon>Echinodermata</taxon>
        <taxon>Eleutherozoa</taxon>
        <taxon>Asterozoa</taxon>
        <taxon>Ophiuroidea</taxon>
        <taxon>Myophiuroidea</taxon>
        <taxon>Metophiurida</taxon>
        <taxon>Ophintegrida</taxon>
        <taxon>Amphilepidida</taxon>
        <taxon>Ophiurina</taxon>
        <taxon>Chilophiurina</taxon>
        <taxon>Ophiuridae</taxon>
        <taxon>Ophiurinae</taxon>
        <taxon>Ophionotus</taxon>
    </lineage>
</organism>
<dbReference type="PANTHER" id="PTHR11681:SF5">
    <property type="entry name" value="ISOTOCIN"/>
    <property type="match status" value="1"/>
</dbReference>
<keyword evidence="2" id="KW-1015">Disulfide bond</keyword>
<evidence type="ECO:0000313" key="4">
    <source>
        <dbReference type="EMBL" id="ASK86267.1"/>
    </source>
</evidence>
<dbReference type="PRINTS" id="PR00831">
    <property type="entry name" value="NEUROPHYSIN"/>
</dbReference>
<dbReference type="GO" id="GO:0005615">
    <property type="term" value="C:extracellular space"/>
    <property type="evidence" value="ECO:0007669"/>
    <property type="project" value="TreeGrafter"/>
</dbReference>
<evidence type="ECO:0000256" key="2">
    <source>
        <dbReference type="ARBA" id="ARBA00023157"/>
    </source>
</evidence>
<evidence type="ECO:0000256" key="3">
    <source>
        <dbReference type="SAM" id="SignalP"/>
    </source>
</evidence>
<dbReference type="SMART" id="SM00003">
    <property type="entry name" value="NH"/>
    <property type="match status" value="1"/>
</dbReference>
<feature type="chain" id="PRO_5013052943" evidence="3">
    <location>
        <begin position="20"/>
        <end position="158"/>
    </location>
</feature>
<feature type="signal peptide" evidence="3">
    <location>
        <begin position="1"/>
        <end position="19"/>
    </location>
</feature>
<dbReference type="InterPro" id="IPR000981">
    <property type="entry name" value="Neurhyp_horm"/>
</dbReference>
<sequence>MACLCWALLLVLWVQGCLSCLVSDCPEGGKRSGYSSLRQCHSCGPDGSGQCVSTSICCGNSFGCYMGTPETIICEKENELSSPCEPKGDSCLSVSEGKCVSNSICCNQRSCAEDLACVIIGLPMRTSVEDLSTSGQDYKKSIQDRLKSKLLEVLLRQP</sequence>
<reference evidence="4" key="1">
    <citation type="journal article" date="2017" name="J. ISSAAS">
        <title>Ophiuroid Phylotranscriptomics Enables Discovery Of Novel Echinoderm Representatives Of Bilaterian Neuropeptide Families And Reconstruction Of Neuropeptide Precursor Evolution Over ~270 Million Years.</title>
        <authorList>
            <person name="Zandawala M."/>
            <person name="Yanez L.A."/>
            <person name="Moghul I."/>
            <person name="Delroisse J."/>
            <person name="Abylkassimova N."/>
            <person name="Hugall A."/>
            <person name="O'Hara T."/>
            <person name="Elphick M.R."/>
        </authorList>
    </citation>
    <scope>NUCLEOTIDE SEQUENCE</scope>
</reference>
<dbReference type="Pfam" id="PF00184">
    <property type="entry name" value="Hormone_5"/>
    <property type="match status" value="1"/>
</dbReference>
<keyword evidence="3" id="KW-0732">Signal</keyword>
<name>A0A220W0B3_9ECHI</name>
<dbReference type="GO" id="GO:0005185">
    <property type="term" value="F:neurohypophyseal hormone activity"/>
    <property type="evidence" value="ECO:0007669"/>
    <property type="project" value="InterPro"/>
</dbReference>
<dbReference type="AlphaFoldDB" id="A0A220W0B3"/>
<dbReference type="Gene3D" id="2.60.9.10">
    <property type="entry name" value="Neurohypophysial hormone domain"/>
    <property type="match status" value="1"/>
</dbReference>
<comment type="similarity">
    <text evidence="1">Belongs to the vasopressin/oxytocin family.</text>
</comment>
<dbReference type="EMBL" id="MF155257">
    <property type="protein sequence ID" value="ASK86267.1"/>
    <property type="molecule type" value="mRNA"/>
</dbReference>
<dbReference type="InterPro" id="IPR036387">
    <property type="entry name" value="Neurhyp_horm_dom_sf"/>
</dbReference>
<accession>A0A220W0B3</accession>
<protein>
    <submittedName>
        <fullName evidence="4">Vasopressin oxytocin</fullName>
    </submittedName>
</protein>